<accession>A0A645CRR3</accession>
<gene>
    <name evidence="1" type="ORF">SDC9_126646</name>
</gene>
<name>A0A645CRR3_9ZZZZ</name>
<dbReference type="EMBL" id="VSSQ01029459">
    <property type="protein sequence ID" value="MPM79607.1"/>
    <property type="molecule type" value="Genomic_DNA"/>
</dbReference>
<evidence type="ECO:0000313" key="1">
    <source>
        <dbReference type="EMBL" id="MPM79607.1"/>
    </source>
</evidence>
<protein>
    <submittedName>
        <fullName evidence="1">Uncharacterized protein</fullName>
    </submittedName>
</protein>
<reference evidence="1" key="1">
    <citation type="submission" date="2019-08" db="EMBL/GenBank/DDBJ databases">
        <authorList>
            <person name="Kucharzyk K."/>
            <person name="Murdoch R.W."/>
            <person name="Higgins S."/>
            <person name="Loffler F."/>
        </authorList>
    </citation>
    <scope>NUCLEOTIDE SEQUENCE</scope>
</reference>
<dbReference type="AlphaFoldDB" id="A0A645CRR3"/>
<sequence>MSEEAKEQVFDILKQKGFQFQTNLDINYTIVRGIKHPNGTPIKVVVKSGKAGKIYFNPSEWLALTETNTQLFVVTRGNIVRNVTLQDLENINDTFHMRFNTQAFAVNTNLKAFANFFRYLKYTHFIFESPESTTDYLQQFGLCERNFSSKELSADDKNLLL</sequence>
<comment type="caution">
    <text evidence="1">The sequence shown here is derived from an EMBL/GenBank/DDBJ whole genome shotgun (WGS) entry which is preliminary data.</text>
</comment>
<proteinExistence type="predicted"/>
<organism evidence="1">
    <name type="scientific">bioreactor metagenome</name>
    <dbReference type="NCBI Taxonomy" id="1076179"/>
    <lineage>
        <taxon>unclassified sequences</taxon>
        <taxon>metagenomes</taxon>
        <taxon>ecological metagenomes</taxon>
    </lineage>
</organism>